<dbReference type="GO" id="GO:0003824">
    <property type="term" value="F:catalytic activity"/>
    <property type="evidence" value="ECO:0007669"/>
    <property type="project" value="InterPro"/>
</dbReference>
<dbReference type="Proteomes" id="UP001179952">
    <property type="component" value="Unassembled WGS sequence"/>
</dbReference>
<evidence type="ECO:0000313" key="3">
    <source>
        <dbReference type="EMBL" id="KAK1266063.1"/>
    </source>
</evidence>
<sequence>MGDLKVILIGLIVLFAIVDDSEAAISVKAFRRITRINKHGPHLGLVVPNSFEMSPLLQSSLFVEDERFPQLDFEGRRFRIGRLGKEKVIVVMTGLSMRFGDGPNDELALESSGDYTRKIGYLNVSDYTTMMKVENGVSFNSSNYLNSVWYQPEEIFPVEGTPEVRQHAFWVPVDSHYFALSKKLEGMSLEGCVNATTCLPRRPKVVQVESGCSANVFVDNASYRQFLRSKFGVTPIDMETAAVALVCLQQGTPFIALRSLSDLAGGGSAQSNEANIYGPLAAQNAVDAVVHFVQLLSH</sequence>
<keyword evidence="4" id="KW-1185">Reference proteome</keyword>
<protein>
    <recommendedName>
        <fullName evidence="2">Nucleoside phosphorylase domain-containing protein</fullName>
    </recommendedName>
</protein>
<dbReference type="SUPFAM" id="SSF53167">
    <property type="entry name" value="Purine and uridine phosphorylases"/>
    <property type="match status" value="1"/>
</dbReference>
<dbReference type="InterPro" id="IPR035994">
    <property type="entry name" value="Nucleoside_phosphorylase_sf"/>
</dbReference>
<gene>
    <name evidence="3" type="ORF">QJS04_geneDACA019314</name>
</gene>
<reference evidence="3" key="2">
    <citation type="submission" date="2023-06" db="EMBL/GenBank/DDBJ databases">
        <authorList>
            <person name="Ma L."/>
            <person name="Liu K.-W."/>
            <person name="Li Z."/>
            <person name="Hsiao Y.-Y."/>
            <person name="Qi Y."/>
            <person name="Fu T."/>
            <person name="Tang G."/>
            <person name="Zhang D."/>
            <person name="Sun W.-H."/>
            <person name="Liu D.-K."/>
            <person name="Li Y."/>
            <person name="Chen G.-Z."/>
            <person name="Liu X.-D."/>
            <person name="Liao X.-Y."/>
            <person name="Jiang Y.-T."/>
            <person name="Yu X."/>
            <person name="Hao Y."/>
            <person name="Huang J."/>
            <person name="Zhao X.-W."/>
            <person name="Ke S."/>
            <person name="Chen Y.-Y."/>
            <person name="Wu W.-L."/>
            <person name="Hsu J.-L."/>
            <person name="Lin Y.-F."/>
            <person name="Huang M.-D."/>
            <person name="Li C.-Y."/>
            <person name="Huang L."/>
            <person name="Wang Z.-W."/>
            <person name="Zhao X."/>
            <person name="Zhong W.-Y."/>
            <person name="Peng D.-H."/>
            <person name="Ahmad S."/>
            <person name="Lan S."/>
            <person name="Zhang J.-S."/>
            <person name="Tsai W.-C."/>
            <person name="Van De Peer Y."/>
            <person name="Liu Z.-J."/>
        </authorList>
    </citation>
    <scope>NUCLEOTIDE SEQUENCE</scope>
    <source>
        <strain evidence="3">SCP</strain>
        <tissue evidence="3">Leaves</tissue>
    </source>
</reference>
<reference evidence="3" key="1">
    <citation type="journal article" date="2023" name="Nat. Commun.">
        <title>Diploid and tetraploid genomes of Acorus and the evolution of monocots.</title>
        <authorList>
            <person name="Ma L."/>
            <person name="Liu K.W."/>
            <person name="Li Z."/>
            <person name="Hsiao Y.Y."/>
            <person name="Qi Y."/>
            <person name="Fu T."/>
            <person name="Tang G.D."/>
            <person name="Zhang D."/>
            <person name="Sun W.H."/>
            <person name="Liu D.K."/>
            <person name="Li Y."/>
            <person name="Chen G.Z."/>
            <person name="Liu X.D."/>
            <person name="Liao X.Y."/>
            <person name="Jiang Y.T."/>
            <person name="Yu X."/>
            <person name="Hao Y."/>
            <person name="Huang J."/>
            <person name="Zhao X.W."/>
            <person name="Ke S."/>
            <person name="Chen Y.Y."/>
            <person name="Wu W.L."/>
            <person name="Hsu J.L."/>
            <person name="Lin Y.F."/>
            <person name="Huang M.D."/>
            <person name="Li C.Y."/>
            <person name="Huang L."/>
            <person name="Wang Z.W."/>
            <person name="Zhao X."/>
            <person name="Zhong W.Y."/>
            <person name="Peng D.H."/>
            <person name="Ahmad S."/>
            <person name="Lan S."/>
            <person name="Zhang J.S."/>
            <person name="Tsai W.C."/>
            <person name="Van de Peer Y."/>
            <person name="Liu Z.J."/>
        </authorList>
    </citation>
    <scope>NUCLEOTIDE SEQUENCE</scope>
    <source>
        <strain evidence="3">SCP</strain>
    </source>
</reference>
<dbReference type="PANTHER" id="PTHR21234:SF42">
    <property type="entry name" value="PHOSPHORYLASE SUPERFAMILY PROTEIN"/>
    <property type="match status" value="1"/>
</dbReference>
<dbReference type="PANTHER" id="PTHR21234">
    <property type="entry name" value="PURINE NUCLEOSIDE PHOSPHORYLASE"/>
    <property type="match status" value="1"/>
</dbReference>
<evidence type="ECO:0000313" key="4">
    <source>
        <dbReference type="Proteomes" id="UP001179952"/>
    </source>
</evidence>
<keyword evidence="1" id="KW-0732">Signal</keyword>
<dbReference type="EMBL" id="JAUJYN010000007">
    <property type="protein sequence ID" value="KAK1266063.1"/>
    <property type="molecule type" value="Genomic_DNA"/>
</dbReference>
<dbReference type="InterPro" id="IPR000845">
    <property type="entry name" value="Nucleoside_phosphorylase_d"/>
</dbReference>
<dbReference type="Gene3D" id="3.40.50.1580">
    <property type="entry name" value="Nucleoside phosphorylase domain"/>
    <property type="match status" value="1"/>
</dbReference>
<accession>A0AAV9AP68</accession>
<evidence type="ECO:0000259" key="2">
    <source>
        <dbReference type="Pfam" id="PF01048"/>
    </source>
</evidence>
<organism evidence="3 4">
    <name type="scientific">Acorus gramineus</name>
    <name type="common">Dwarf sweet flag</name>
    <dbReference type="NCBI Taxonomy" id="55184"/>
    <lineage>
        <taxon>Eukaryota</taxon>
        <taxon>Viridiplantae</taxon>
        <taxon>Streptophyta</taxon>
        <taxon>Embryophyta</taxon>
        <taxon>Tracheophyta</taxon>
        <taxon>Spermatophyta</taxon>
        <taxon>Magnoliopsida</taxon>
        <taxon>Liliopsida</taxon>
        <taxon>Acoraceae</taxon>
        <taxon>Acorus</taxon>
    </lineage>
</organism>
<dbReference type="AlphaFoldDB" id="A0AAV9AP68"/>
<feature type="signal peptide" evidence="1">
    <location>
        <begin position="1"/>
        <end position="23"/>
    </location>
</feature>
<name>A0AAV9AP68_ACOGR</name>
<comment type="caution">
    <text evidence="3">The sequence shown here is derived from an EMBL/GenBank/DDBJ whole genome shotgun (WGS) entry which is preliminary data.</text>
</comment>
<proteinExistence type="predicted"/>
<feature type="chain" id="PRO_5043395598" description="Nucleoside phosphorylase domain-containing protein" evidence="1">
    <location>
        <begin position="24"/>
        <end position="298"/>
    </location>
</feature>
<evidence type="ECO:0000256" key="1">
    <source>
        <dbReference type="SAM" id="SignalP"/>
    </source>
</evidence>
<dbReference type="Pfam" id="PF01048">
    <property type="entry name" value="PNP_UDP_1"/>
    <property type="match status" value="1"/>
</dbReference>
<feature type="domain" description="Nucleoside phosphorylase" evidence="2">
    <location>
        <begin position="196"/>
        <end position="291"/>
    </location>
</feature>
<dbReference type="GO" id="GO:0009116">
    <property type="term" value="P:nucleoside metabolic process"/>
    <property type="evidence" value="ECO:0007669"/>
    <property type="project" value="InterPro"/>
</dbReference>